<evidence type="ECO:0000313" key="3">
    <source>
        <dbReference type="RefSeq" id="XP_026740940.1"/>
    </source>
</evidence>
<organism evidence="2 3">
    <name type="scientific">Trichoplusia ni</name>
    <name type="common">Cabbage looper</name>
    <dbReference type="NCBI Taxonomy" id="7111"/>
    <lineage>
        <taxon>Eukaryota</taxon>
        <taxon>Metazoa</taxon>
        <taxon>Ecdysozoa</taxon>
        <taxon>Arthropoda</taxon>
        <taxon>Hexapoda</taxon>
        <taxon>Insecta</taxon>
        <taxon>Pterygota</taxon>
        <taxon>Neoptera</taxon>
        <taxon>Endopterygota</taxon>
        <taxon>Lepidoptera</taxon>
        <taxon>Glossata</taxon>
        <taxon>Ditrysia</taxon>
        <taxon>Noctuoidea</taxon>
        <taxon>Noctuidae</taxon>
        <taxon>Plusiinae</taxon>
        <taxon>Trichoplusia</taxon>
    </lineage>
</organism>
<evidence type="ECO:0000313" key="2">
    <source>
        <dbReference type="Proteomes" id="UP000322000"/>
    </source>
</evidence>
<evidence type="ECO:0000256" key="1">
    <source>
        <dbReference type="SAM" id="SignalP"/>
    </source>
</evidence>
<name>A0A7E5WJH5_TRINI</name>
<gene>
    <name evidence="3" type="primary">LOC113503290</name>
</gene>
<dbReference type="Proteomes" id="UP000322000">
    <property type="component" value="Chromosome 19"/>
</dbReference>
<dbReference type="GeneID" id="113503290"/>
<keyword evidence="2" id="KW-1185">Reference proteome</keyword>
<dbReference type="OrthoDB" id="6617264at2759"/>
<dbReference type="PANTHER" id="PTHR21398:SF1">
    <property type="entry name" value="FI03705P"/>
    <property type="match status" value="1"/>
</dbReference>
<dbReference type="PANTHER" id="PTHR21398">
    <property type="entry name" value="AGAP007094-PA"/>
    <property type="match status" value="1"/>
</dbReference>
<keyword evidence="1" id="KW-0732">Signal</keyword>
<dbReference type="AlphaFoldDB" id="A0A7E5WJH5"/>
<proteinExistence type="predicted"/>
<reference evidence="3" key="1">
    <citation type="submission" date="2025-08" db="UniProtKB">
        <authorList>
            <consortium name="RefSeq"/>
        </authorList>
    </citation>
    <scope>IDENTIFICATION</scope>
</reference>
<sequence length="276" mass="31674">MNLFSASTLLILVVGIQAQETNDTDEVKRDERSEILSRSKRFIVFPEGSSIQLVFCTTYAMIFRIGDIFLYGSTAALAWELPQDPYSPFRHHADPLHRRVDTKTIYYTDEDGRIIDTKPYHRKPIVNPAFAKRSVDWPDKKGTSEKFKIDRKQMHASENKREYLKSGRMAQRSVEFHRSSRASLYQKIETMLHSLGVNGKHCVLKTLCLVGKSQQQPQAPFFQEIMRAMFTLPKTPGVGDKHGEYDAAFAATEPCDDLYPECDEPVLEPDSPRFNY</sequence>
<feature type="chain" id="PRO_5028969091" evidence="1">
    <location>
        <begin position="19"/>
        <end position="276"/>
    </location>
</feature>
<dbReference type="InterPro" id="IPR006631">
    <property type="entry name" value="DM4_12"/>
</dbReference>
<dbReference type="KEGG" id="tnl:113503290"/>
<feature type="signal peptide" evidence="1">
    <location>
        <begin position="1"/>
        <end position="18"/>
    </location>
</feature>
<accession>A0A7E5WJH5</accession>
<dbReference type="InParanoid" id="A0A7E5WJH5"/>
<dbReference type="RefSeq" id="XP_026740940.1">
    <property type="nucleotide sequence ID" value="XM_026885139.1"/>
</dbReference>
<protein>
    <submittedName>
        <fullName evidence="3">Uncharacterized protein LOC113503290</fullName>
    </submittedName>
</protein>
<dbReference type="SMART" id="SM00718">
    <property type="entry name" value="DM4_12"/>
    <property type="match status" value="1"/>
</dbReference>
<dbReference type="Pfam" id="PF07841">
    <property type="entry name" value="DM4_12"/>
    <property type="match status" value="1"/>
</dbReference>